<reference evidence="1 2" key="1">
    <citation type="submission" date="2018-12" db="EMBL/GenBank/DDBJ databases">
        <authorList>
            <consortium name="Pathogen Informatics"/>
        </authorList>
    </citation>
    <scope>NUCLEOTIDE SEQUENCE [LARGE SCALE GENOMIC DNA]</scope>
    <source>
        <strain evidence="1 2">NCTC8271</strain>
    </source>
</reference>
<organism evidence="1 2">
    <name type="scientific">Salmonella enterica I</name>
    <dbReference type="NCBI Taxonomy" id="59201"/>
    <lineage>
        <taxon>Bacteria</taxon>
        <taxon>Pseudomonadati</taxon>
        <taxon>Pseudomonadota</taxon>
        <taxon>Gammaproteobacteria</taxon>
        <taxon>Enterobacterales</taxon>
        <taxon>Enterobacteriaceae</taxon>
        <taxon>Salmonella</taxon>
    </lineage>
</organism>
<gene>
    <name evidence="1" type="primary">ybfM_2</name>
    <name evidence="1" type="ORF">NCTC8271_04067</name>
</gene>
<protein>
    <submittedName>
        <fullName evidence="1">Outer membrane protein</fullName>
    </submittedName>
</protein>
<dbReference type="EMBL" id="LR134148">
    <property type="protein sequence ID" value="VEA40946.1"/>
    <property type="molecule type" value="Genomic_DNA"/>
</dbReference>
<evidence type="ECO:0000313" key="1">
    <source>
        <dbReference type="EMBL" id="VEA40946.1"/>
    </source>
</evidence>
<dbReference type="AlphaFoldDB" id="A0A3S4JC34"/>
<accession>A0A3S4JC34</accession>
<dbReference type="Gene3D" id="2.40.160.10">
    <property type="entry name" value="Porin"/>
    <property type="match status" value="1"/>
</dbReference>
<name>A0A3S4JC34_SALET</name>
<proteinExistence type="predicted"/>
<evidence type="ECO:0000313" key="2">
    <source>
        <dbReference type="Proteomes" id="UP000273655"/>
    </source>
</evidence>
<sequence>MWTNEYKAPWHTEMDKFYQADKKTNVDYLHSIGAKYDFKNDLVLEARLVSPKAMSINISRRPAINLI</sequence>
<dbReference type="InterPro" id="IPR023614">
    <property type="entry name" value="Porin_dom_sf"/>
</dbReference>
<dbReference type="Proteomes" id="UP000273655">
    <property type="component" value="Chromosome 1"/>
</dbReference>